<evidence type="ECO:0000256" key="3">
    <source>
        <dbReference type="ARBA" id="ARBA00022598"/>
    </source>
</evidence>
<dbReference type="SUPFAM" id="SSF51182">
    <property type="entry name" value="RmlC-like cupins"/>
    <property type="match status" value="1"/>
</dbReference>
<dbReference type="InterPro" id="IPR015413">
    <property type="entry name" value="Methionyl/Leucyl_tRNA_Synth"/>
</dbReference>
<name>A0AAU2JR72_9ACTN</name>
<organism evidence="13">
    <name type="scientific">Streptomyces sp. NBC_00049</name>
    <dbReference type="NCBI Taxonomy" id="2903617"/>
    <lineage>
        <taxon>Bacteria</taxon>
        <taxon>Bacillati</taxon>
        <taxon>Actinomycetota</taxon>
        <taxon>Actinomycetes</taxon>
        <taxon>Kitasatosporales</taxon>
        <taxon>Streptomycetaceae</taxon>
        <taxon>Streptomyces</taxon>
    </lineage>
</organism>
<dbReference type="Gene3D" id="2.20.28.20">
    <property type="entry name" value="Methionyl-tRNA synthetase, Zn-domain"/>
    <property type="match status" value="1"/>
</dbReference>
<feature type="region of interest" description="Disordered" evidence="10">
    <location>
        <begin position="117"/>
        <end position="148"/>
    </location>
</feature>
<evidence type="ECO:0000256" key="1">
    <source>
        <dbReference type="ARBA" id="ARBA00008258"/>
    </source>
</evidence>
<evidence type="ECO:0000256" key="2">
    <source>
        <dbReference type="ARBA" id="ARBA00022490"/>
    </source>
</evidence>
<dbReference type="SUPFAM" id="SSF47323">
    <property type="entry name" value="Anticodon-binding domain of a subclass of class I aminoacyl-tRNA synthetases"/>
    <property type="match status" value="1"/>
</dbReference>
<dbReference type="PANTHER" id="PTHR45765">
    <property type="entry name" value="METHIONINE--TRNA LIGASE"/>
    <property type="match status" value="1"/>
</dbReference>
<comment type="similarity">
    <text evidence="1">Belongs to the class-I aminoacyl-tRNA synthetase family. MetG type 1 subfamily.</text>
</comment>
<dbReference type="GO" id="GO:0006431">
    <property type="term" value="P:methionyl-tRNA aminoacylation"/>
    <property type="evidence" value="ECO:0007669"/>
    <property type="project" value="TreeGrafter"/>
</dbReference>
<comment type="catalytic activity">
    <reaction evidence="8">
        <text>tRNA(Met) + L-methionine + ATP = L-methionyl-tRNA(Met) + AMP + diphosphate</text>
        <dbReference type="Rhea" id="RHEA:13481"/>
        <dbReference type="Rhea" id="RHEA-COMP:9667"/>
        <dbReference type="Rhea" id="RHEA-COMP:9698"/>
        <dbReference type="ChEBI" id="CHEBI:30616"/>
        <dbReference type="ChEBI" id="CHEBI:33019"/>
        <dbReference type="ChEBI" id="CHEBI:57844"/>
        <dbReference type="ChEBI" id="CHEBI:78442"/>
        <dbReference type="ChEBI" id="CHEBI:78530"/>
        <dbReference type="ChEBI" id="CHEBI:456215"/>
        <dbReference type="EC" id="6.1.1.10"/>
    </reaction>
</comment>
<evidence type="ECO:0000259" key="12">
    <source>
        <dbReference type="Pfam" id="PF09334"/>
    </source>
</evidence>
<dbReference type="Gene3D" id="1.10.730.10">
    <property type="entry name" value="Isoleucyl-tRNA Synthetase, Domain 1"/>
    <property type="match status" value="1"/>
</dbReference>
<keyword evidence="7 9" id="KW-0030">Aminoacyl-tRNA synthetase</keyword>
<dbReference type="InterPro" id="IPR013096">
    <property type="entry name" value="Cupin_2"/>
</dbReference>
<dbReference type="EMBL" id="CP108264">
    <property type="protein sequence ID" value="WTU74685.1"/>
    <property type="molecule type" value="Genomic_DNA"/>
</dbReference>
<evidence type="ECO:0000256" key="4">
    <source>
        <dbReference type="ARBA" id="ARBA00022741"/>
    </source>
</evidence>
<dbReference type="InterPro" id="IPR014710">
    <property type="entry name" value="RmlC-like_jellyroll"/>
</dbReference>
<dbReference type="InterPro" id="IPR011051">
    <property type="entry name" value="RmlC_Cupin_sf"/>
</dbReference>
<reference evidence="13" key="1">
    <citation type="submission" date="2022-10" db="EMBL/GenBank/DDBJ databases">
        <title>The complete genomes of actinobacterial strains from the NBC collection.</title>
        <authorList>
            <person name="Joergensen T.S."/>
            <person name="Alvarez Arevalo M."/>
            <person name="Sterndorff E.B."/>
            <person name="Faurdal D."/>
            <person name="Vuksanovic O."/>
            <person name="Mourched A.-S."/>
            <person name="Charusanti P."/>
            <person name="Shaw S."/>
            <person name="Blin K."/>
            <person name="Weber T."/>
        </authorList>
    </citation>
    <scope>NUCLEOTIDE SEQUENCE</scope>
    <source>
        <strain evidence="13">NBC_00049</strain>
    </source>
</reference>
<dbReference type="Gene3D" id="2.60.120.10">
    <property type="entry name" value="Jelly Rolls"/>
    <property type="match status" value="1"/>
</dbReference>
<dbReference type="InterPro" id="IPR009080">
    <property type="entry name" value="tRNAsynth_Ia_anticodon-bd"/>
</dbReference>
<feature type="domain" description="Cupin type-2" evidence="11">
    <location>
        <begin position="38"/>
        <end position="106"/>
    </location>
</feature>
<feature type="domain" description="Methionyl/Leucyl tRNA synthetase" evidence="12">
    <location>
        <begin position="154"/>
        <end position="537"/>
    </location>
</feature>
<keyword evidence="2" id="KW-0963">Cytoplasm</keyword>
<dbReference type="InterPro" id="IPR023458">
    <property type="entry name" value="Met-tRNA_ligase_1"/>
</dbReference>
<dbReference type="Gene3D" id="3.40.50.620">
    <property type="entry name" value="HUPs"/>
    <property type="match status" value="1"/>
</dbReference>
<dbReference type="Pfam" id="PF09334">
    <property type="entry name" value="tRNA-synt_1g"/>
    <property type="match status" value="1"/>
</dbReference>
<dbReference type="AlphaFoldDB" id="A0AAU2JR72"/>
<accession>A0AAU2JR72</accession>
<evidence type="ECO:0000256" key="10">
    <source>
        <dbReference type="SAM" id="MobiDB-lite"/>
    </source>
</evidence>
<dbReference type="PANTHER" id="PTHR45765:SF1">
    <property type="entry name" value="METHIONINE--TRNA LIGASE, CYTOPLASMIC"/>
    <property type="match status" value="1"/>
</dbReference>
<evidence type="ECO:0000256" key="9">
    <source>
        <dbReference type="RuleBase" id="RU363039"/>
    </source>
</evidence>
<feature type="compositionally biased region" description="Low complexity" evidence="10">
    <location>
        <begin position="123"/>
        <end position="145"/>
    </location>
</feature>
<evidence type="ECO:0000256" key="5">
    <source>
        <dbReference type="ARBA" id="ARBA00022840"/>
    </source>
</evidence>
<evidence type="ECO:0000313" key="13">
    <source>
        <dbReference type="EMBL" id="WTU74685.1"/>
    </source>
</evidence>
<dbReference type="GO" id="GO:0005524">
    <property type="term" value="F:ATP binding"/>
    <property type="evidence" value="ECO:0007669"/>
    <property type="project" value="UniProtKB-KW"/>
</dbReference>
<dbReference type="InterPro" id="IPR014729">
    <property type="entry name" value="Rossmann-like_a/b/a_fold"/>
</dbReference>
<keyword evidence="3 9" id="KW-0436">Ligase</keyword>
<dbReference type="InterPro" id="IPR001412">
    <property type="entry name" value="aa-tRNA-synth_I_CS"/>
</dbReference>
<dbReference type="SUPFAM" id="SSF52374">
    <property type="entry name" value="Nucleotidylyl transferase"/>
    <property type="match status" value="1"/>
</dbReference>
<evidence type="ECO:0000256" key="8">
    <source>
        <dbReference type="ARBA" id="ARBA00047364"/>
    </source>
</evidence>
<evidence type="ECO:0000256" key="7">
    <source>
        <dbReference type="ARBA" id="ARBA00023146"/>
    </source>
</evidence>
<dbReference type="InterPro" id="IPR029038">
    <property type="entry name" value="MetRS_Zn"/>
</dbReference>
<sequence length="696" mass="75348">MHVIPIPRTVGELELPDFVRSVEPSWAGDGALPFNLRRVTLRPGETTAPHNHHDTEVWVILDGRGEVTSDGESALVAAGDTVRLPPLGVHTLRNTADDRPLSFLTTWWEDMAALERSHEERSTASTASTASGESTESAGSAGGTERPVLLLPSFPTPNGELHLGHVVGPFLGADLVRRGLTGQGTEAHLLLGTVGHQSQVASAAISQGLSFYELAERNTDAIQEALTAADIGWDVFVRPSSPEYPLVALEIFESLRAKGAVVAKTVPANHCAPCGTFLFEAFVAGACPHCGSHDTAGIECEACALPFADEELVDPSCATCGTPAERRELTRYYLPLEPLREKLTAYLRTANMSARLRAYVERVLAGTLPDLPVSTVAPDGILIPADPDDPSGGAGQGQRMYSAFELAARFITALDELAKGRGATGWEEFAKDRDPRTVLFFGFDNAFLRTIVFPAVLGSFTDVVALPDTMICNEFYLLDGQKFSTGRLHAIWGREVFSEQTRDQLRLYLAGTRPDIRRRDFVVADYAEFVRTELLDGWEPWLASVDARLGTYFGGTVPEAGSWNTEAQRFYGQIREFRAQLPQALEPERFDARGAAEAVRSFVTRARRFAEACEDVLLTKPPTGDARTCMALELMAVRTLAEVARPLVPVLAARLTDQLGTAGATAADTPQWVPAGTQVALAGPYFTADVSIKTAR</sequence>
<evidence type="ECO:0000259" key="11">
    <source>
        <dbReference type="Pfam" id="PF07883"/>
    </source>
</evidence>
<proteinExistence type="inferred from homology"/>
<dbReference type="PROSITE" id="PS00178">
    <property type="entry name" value="AA_TRNA_LIGASE_I"/>
    <property type="match status" value="1"/>
</dbReference>
<dbReference type="GO" id="GO:0004825">
    <property type="term" value="F:methionine-tRNA ligase activity"/>
    <property type="evidence" value="ECO:0007669"/>
    <property type="project" value="UniProtKB-EC"/>
</dbReference>
<keyword evidence="4 9" id="KW-0547">Nucleotide-binding</keyword>
<keyword evidence="6 9" id="KW-0648">Protein biosynthesis</keyword>
<evidence type="ECO:0000256" key="6">
    <source>
        <dbReference type="ARBA" id="ARBA00022917"/>
    </source>
</evidence>
<gene>
    <name evidence="13" type="ORF">OG327_15955</name>
</gene>
<keyword evidence="5 9" id="KW-0067">ATP-binding</keyword>
<dbReference type="GO" id="GO:0005829">
    <property type="term" value="C:cytosol"/>
    <property type="evidence" value="ECO:0007669"/>
    <property type="project" value="TreeGrafter"/>
</dbReference>
<protein>
    <submittedName>
        <fullName evidence="13">Class I tRNA ligase family protein</fullName>
    </submittedName>
</protein>
<dbReference type="SUPFAM" id="SSF57770">
    <property type="entry name" value="Methionyl-tRNA synthetase (MetRS), Zn-domain"/>
    <property type="match status" value="1"/>
</dbReference>
<dbReference type="Pfam" id="PF07883">
    <property type="entry name" value="Cupin_2"/>
    <property type="match status" value="1"/>
</dbReference>